<keyword evidence="1" id="KW-0539">Nucleus</keyword>
<dbReference type="eggNOG" id="ENOG502RJXD">
    <property type="taxonomic scope" value="Eukaryota"/>
</dbReference>
<evidence type="ECO:0000313" key="3">
    <source>
        <dbReference type="EMBL" id="EMF10754.1"/>
    </source>
</evidence>
<dbReference type="GO" id="GO:0000981">
    <property type="term" value="F:DNA-binding transcription factor activity, RNA polymerase II-specific"/>
    <property type="evidence" value="ECO:0007669"/>
    <property type="project" value="InterPro"/>
</dbReference>
<dbReference type="PRINTS" id="PR00755">
    <property type="entry name" value="AFLATOXINBRP"/>
</dbReference>
<dbReference type="InterPro" id="IPR001138">
    <property type="entry name" value="Zn2Cys6_DnaBD"/>
</dbReference>
<dbReference type="EMBL" id="KB456267">
    <property type="protein sequence ID" value="EMF10754.1"/>
    <property type="molecule type" value="Genomic_DNA"/>
</dbReference>
<evidence type="ECO:0000259" key="2">
    <source>
        <dbReference type="PROSITE" id="PS50048"/>
    </source>
</evidence>
<name>N1QJN6_SPHMS</name>
<evidence type="ECO:0000256" key="1">
    <source>
        <dbReference type="ARBA" id="ARBA00023242"/>
    </source>
</evidence>
<dbReference type="GO" id="GO:0008270">
    <property type="term" value="F:zinc ion binding"/>
    <property type="evidence" value="ECO:0007669"/>
    <property type="project" value="InterPro"/>
</dbReference>
<proteinExistence type="predicted"/>
<sequence>MLADGAAKTSSRRSKAAPKLKESCDCCARAKVRCSRERPSCLRCQSKGIYCEYSFSRR</sequence>
<dbReference type="InterPro" id="IPR036864">
    <property type="entry name" value="Zn2-C6_fun-type_DNA-bd_sf"/>
</dbReference>
<dbReference type="RefSeq" id="XP_016758875.1">
    <property type="nucleotide sequence ID" value="XM_016909117.1"/>
</dbReference>
<dbReference type="PROSITE" id="PS00463">
    <property type="entry name" value="ZN2_CY6_FUNGAL_1"/>
    <property type="match status" value="1"/>
</dbReference>
<dbReference type="HOGENOM" id="CLU_211263_0_0_1"/>
<protein>
    <recommendedName>
        <fullName evidence="2">Zn(2)-C6 fungal-type domain-containing protein</fullName>
    </recommendedName>
</protein>
<dbReference type="OrthoDB" id="2328572at2759"/>
<dbReference type="Gene3D" id="4.10.240.10">
    <property type="entry name" value="Zn(2)-C6 fungal-type DNA-binding domain"/>
    <property type="match status" value="1"/>
</dbReference>
<dbReference type="CDD" id="cd00067">
    <property type="entry name" value="GAL4"/>
    <property type="match status" value="1"/>
</dbReference>
<organism evidence="3 4">
    <name type="scientific">Sphaerulina musiva (strain SO2202)</name>
    <name type="common">Poplar stem canker fungus</name>
    <name type="synonym">Septoria musiva</name>
    <dbReference type="NCBI Taxonomy" id="692275"/>
    <lineage>
        <taxon>Eukaryota</taxon>
        <taxon>Fungi</taxon>
        <taxon>Dikarya</taxon>
        <taxon>Ascomycota</taxon>
        <taxon>Pezizomycotina</taxon>
        <taxon>Dothideomycetes</taxon>
        <taxon>Dothideomycetidae</taxon>
        <taxon>Mycosphaerellales</taxon>
        <taxon>Mycosphaerellaceae</taxon>
        <taxon>Sphaerulina</taxon>
    </lineage>
</organism>
<accession>N1QJN6</accession>
<keyword evidence="4" id="KW-1185">Reference proteome</keyword>
<feature type="non-terminal residue" evidence="3">
    <location>
        <position position="58"/>
    </location>
</feature>
<dbReference type="SUPFAM" id="SSF57701">
    <property type="entry name" value="Zn2/Cys6 DNA-binding domain"/>
    <property type="match status" value="1"/>
</dbReference>
<reference evidence="3 4" key="1">
    <citation type="journal article" date="2012" name="PLoS Pathog.">
        <title>Diverse lifestyles and strategies of plant pathogenesis encoded in the genomes of eighteen Dothideomycetes fungi.</title>
        <authorList>
            <person name="Ohm R.A."/>
            <person name="Feau N."/>
            <person name="Henrissat B."/>
            <person name="Schoch C.L."/>
            <person name="Horwitz B.A."/>
            <person name="Barry K.W."/>
            <person name="Condon B.J."/>
            <person name="Copeland A.C."/>
            <person name="Dhillon B."/>
            <person name="Glaser F."/>
            <person name="Hesse C.N."/>
            <person name="Kosti I."/>
            <person name="LaButti K."/>
            <person name="Lindquist E.A."/>
            <person name="Lucas S."/>
            <person name="Salamov A.A."/>
            <person name="Bradshaw R.E."/>
            <person name="Ciuffetti L."/>
            <person name="Hamelin R.C."/>
            <person name="Kema G.H.J."/>
            <person name="Lawrence C."/>
            <person name="Scott J.A."/>
            <person name="Spatafora J.W."/>
            <person name="Turgeon B.G."/>
            <person name="de Wit P.J.G.M."/>
            <person name="Zhong S."/>
            <person name="Goodwin S.B."/>
            <person name="Grigoriev I.V."/>
        </authorList>
    </citation>
    <scope>NUCLEOTIDE SEQUENCE [LARGE SCALE GENOMIC DNA]</scope>
    <source>
        <strain evidence="3 4">SO2202</strain>
    </source>
</reference>
<dbReference type="AlphaFoldDB" id="N1QJN6"/>
<dbReference type="GeneID" id="27906254"/>
<dbReference type="Proteomes" id="UP000016931">
    <property type="component" value="Unassembled WGS sequence"/>
</dbReference>
<gene>
    <name evidence="3" type="ORF">SEPMUDRAFT_49494</name>
</gene>
<dbReference type="PROSITE" id="PS50048">
    <property type="entry name" value="ZN2_CY6_FUNGAL_2"/>
    <property type="match status" value="1"/>
</dbReference>
<evidence type="ECO:0000313" key="4">
    <source>
        <dbReference type="Proteomes" id="UP000016931"/>
    </source>
</evidence>
<feature type="domain" description="Zn(2)-C6 fungal-type" evidence="2">
    <location>
        <begin position="23"/>
        <end position="53"/>
    </location>
</feature>
<dbReference type="Pfam" id="PF00172">
    <property type="entry name" value="Zn_clus"/>
    <property type="match status" value="1"/>
</dbReference>